<evidence type="ECO:0000313" key="1">
    <source>
        <dbReference type="EMBL" id="OAF61167.1"/>
    </source>
</evidence>
<sequence length="230" mass="25444">MQKSTLGHLLALDRTPGLGRARKMDEARQTVDDLTRHLHRELNISHEANPSEVWNSAIAVRNTRIEARRAPLATSLEKLAFALETAETLVSEATLYGTIYMTAVDMMRVMQETRGFLQLLAKIVKDKNYTSEMPLPPAGQNGRSIGINSPRSPFSSGWANNVYNTAGSRQPGLGEPRFVASGSELSLTAGQHTQLGHTTENTDPNWTFPRAEALKKKIEASQQHKKRKIG</sequence>
<dbReference type="RefSeq" id="XP_024326444.1">
    <property type="nucleotide sequence ID" value="XM_024466405.1"/>
</dbReference>
<reference evidence="1" key="1">
    <citation type="submission" date="2016-03" db="EMBL/GenBank/DDBJ databases">
        <title>Updated assembly of Pseudogymnoascus destructans, the fungus causing white-nose syndrome of bats.</title>
        <authorList>
            <person name="Palmer J.M."/>
            <person name="Drees K.P."/>
            <person name="Foster J.T."/>
            <person name="Lindner D.L."/>
        </authorList>
    </citation>
    <scope>NUCLEOTIDE SEQUENCE [LARGE SCALE GENOMIC DNA]</scope>
    <source>
        <strain evidence="1">20631-21</strain>
    </source>
</reference>
<protein>
    <submittedName>
        <fullName evidence="1">Uncharacterized protein</fullName>
    </submittedName>
</protein>
<dbReference type="EMBL" id="KV441390">
    <property type="protein sequence ID" value="OAF61167.1"/>
    <property type="molecule type" value="Genomic_DNA"/>
</dbReference>
<dbReference type="AlphaFoldDB" id="A0A177AGG5"/>
<gene>
    <name evidence="1" type="ORF">VC83_02749</name>
</gene>
<name>A0A177AGG5_9PEZI</name>
<dbReference type="GeneID" id="36285828"/>
<proteinExistence type="predicted"/>
<dbReference type="Proteomes" id="UP000077154">
    <property type="component" value="Unassembled WGS sequence"/>
</dbReference>
<organism evidence="1">
    <name type="scientific">Pseudogymnoascus destructans</name>
    <dbReference type="NCBI Taxonomy" id="655981"/>
    <lineage>
        <taxon>Eukaryota</taxon>
        <taxon>Fungi</taxon>
        <taxon>Dikarya</taxon>
        <taxon>Ascomycota</taxon>
        <taxon>Pezizomycotina</taxon>
        <taxon>Leotiomycetes</taxon>
        <taxon>Thelebolales</taxon>
        <taxon>Thelebolaceae</taxon>
        <taxon>Pseudogymnoascus</taxon>
    </lineage>
</organism>
<accession>A0A177AGG5</accession>